<dbReference type="Pfam" id="PF01055">
    <property type="entry name" value="Glyco_hydro_31_2nd"/>
    <property type="match status" value="1"/>
</dbReference>
<keyword evidence="2" id="KW-0326">Glycosidase</keyword>
<dbReference type="Pfam" id="PF21365">
    <property type="entry name" value="Glyco_hydro_31_3rd"/>
    <property type="match status" value="1"/>
</dbReference>
<dbReference type="InterPro" id="IPR017853">
    <property type="entry name" value="GH"/>
</dbReference>
<dbReference type="InterPro" id="IPR013780">
    <property type="entry name" value="Glyco_hydro_b"/>
</dbReference>
<evidence type="ECO:0000313" key="7">
    <source>
        <dbReference type="Proteomes" id="UP000199006"/>
    </source>
</evidence>
<gene>
    <name evidence="6" type="ORF">SAMN02983006_01365</name>
</gene>
<feature type="domain" description="Glycosyl hydrolase family 31 C-terminal" evidence="5">
    <location>
        <begin position="510"/>
        <end position="598"/>
    </location>
</feature>
<dbReference type="GO" id="GO:0004553">
    <property type="term" value="F:hydrolase activity, hydrolyzing O-glycosyl compounds"/>
    <property type="evidence" value="ECO:0007669"/>
    <property type="project" value="InterPro"/>
</dbReference>
<evidence type="ECO:0000259" key="3">
    <source>
        <dbReference type="Pfam" id="PF01055"/>
    </source>
</evidence>
<dbReference type="InterPro" id="IPR051816">
    <property type="entry name" value="Glycosyl_Hydrolase_31"/>
</dbReference>
<dbReference type="InterPro" id="IPR000322">
    <property type="entry name" value="Glyco_hydro_31_TIM"/>
</dbReference>
<evidence type="ECO:0000259" key="4">
    <source>
        <dbReference type="Pfam" id="PF17137"/>
    </source>
</evidence>
<evidence type="ECO:0000256" key="2">
    <source>
        <dbReference type="RuleBase" id="RU361185"/>
    </source>
</evidence>
<organism evidence="6 7">
    <name type="scientific">Halanaerobium salsuginis</name>
    <dbReference type="NCBI Taxonomy" id="29563"/>
    <lineage>
        <taxon>Bacteria</taxon>
        <taxon>Bacillati</taxon>
        <taxon>Bacillota</taxon>
        <taxon>Clostridia</taxon>
        <taxon>Halanaerobiales</taxon>
        <taxon>Halanaerobiaceae</taxon>
        <taxon>Halanaerobium</taxon>
    </lineage>
</organism>
<dbReference type="AlphaFoldDB" id="A0A1I4IBN0"/>
<evidence type="ECO:0000256" key="1">
    <source>
        <dbReference type="ARBA" id="ARBA00007806"/>
    </source>
</evidence>
<comment type="similarity">
    <text evidence="1 2">Belongs to the glycosyl hydrolase 31 family.</text>
</comment>
<dbReference type="RefSeq" id="WP_089861326.1">
    <property type="nucleotide sequence ID" value="NZ_FOTI01000016.1"/>
</dbReference>
<dbReference type="STRING" id="29563.SAMN02983006_01365"/>
<sequence length="879" mass="101050">MEKLAEYLKIKTAPRAKSENLVYCDNLRFTILTEKIIRIEYDTDLNFVDQASQLVWYRNLAEVDFKIKKTKEKLIIETNQLKLNYLRNKKTLNSKNLTIKVKDSAEIWHYGEGNQQNFKGTHRTLDGIDGAISLEEGLLSKSGWTIIDDSNSLLFTESGWLEKRSNNSDYCDLYFLAYGTQYKSILQDFSKLTGEIPLIPRWALGNWWSRYWEYSAQDLKELMLEFKKRKLPLSVCVIDMDWHQVKNDYTTGWTGYTWNKNLFPQPIKFINWLHQQGLKTALNLHPADGVYPHEKQYSAMAKSLGINPASKQAINFDLSKIDFINAYFKFLHHPLEEQDGIDFWWLDWQQGDQSGLTGLDPLWGLNHLHYYDLGRENKKRSFIFSRWSGLGSHRYPIGFSGDTVVSWDSLKFQPYFTTTAANVLYSWWSHDIGGHCMGTEDPELYLRWLQFGVFSPIMRLHSTKDDFLDRRPWAHGAEILKIARFYLQLRHQLIPYLYTHSYLANQTAVSLLRPIYYEDQSPAAFAVPDQYFLGSELIVAPFLEPTDQTTSLSKQTIWLPAGDWFNFFDGQSYKGASWHNVYGSLAEVPVIAKAGAIVPLGAASKFGSTDNPVELELNIFPGADNSFELYEDDGAAINPAAARTKFNSNWKPKQLKFTIEKLSGNADVIPAERRIKLKFKAVKNAEVKLYTDGKATKIKGDYNLQNNCLCLEIDYQPTSRYEVVLTNQSGLLKKKDISLSKIKRIIKNFKLETVVKTELFKAVKKARQRDSEVDFLNRFCSVLSNSQLEVLIALLYDAGTAQIKTAEFNNLVIFQGKLSELNYNFSSALLAAGHHKAQVNNTSAKTNPNKLIDLNQLKADKWNLTVNFTKFIQHRYSSD</sequence>
<protein>
    <submittedName>
        <fullName evidence="6">Alpha-glucosidase, glycosyl hydrolase family GH31</fullName>
    </submittedName>
</protein>
<reference evidence="6 7" key="1">
    <citation type="submission" date="2016-10" db="EMBL/GenBank/DDBJ databases">
        <authorList>
            <person name="de Groot N.N."/>
        </authorList>
    </citation>
    <scope>NUCLEOTIDE SEQUENCE [LARGE SCALE GENOMIC DNA]</scope>
    <source>
        <strain evidence="6 7">ATCC 51327</strain>
    </source>
</reference>
<dbReference type="InterPro" id="IPR048395">
    <property type="entry name" value="Glyco_hydro_31_C"/>
</dbReference>
<dbReference type="CDD" id="cd06595">
    <property type="entry name" value="GH31_u1"/>
    <property type="match status" value="1"/>
</dbReference>
<accession>A0A1I4IBN0</accession>
<keyword evidence="2 6" id="KW-0378">Hydrolase</keyword>
<dbReference type="OrthoDB" id="176168at2"/>
<dbReference type="EMBL" id="FOTI01000016">
    <property type="protein sequence ID" value="SFL51695.1"/>
    <property type="molecule type" value="Genomic_DNA"/>
</dbReference>
<dbReference type="Pfam" id="PF17137">
    <property type="entry name" value="DUF5110"/>
    <property type="match status" value="1"/>
</dbReference>
<dbReference type="Gene3D" id="2.60.40.1180">
    <property type="entry name" value="Golgi alpha-mannosidase II"/>
    <property type="match status" value="2"/>
</dbReference>
<dbReference type="SUPFAM" id="SSF51445">
    <property type="entry name" value="(Trans)glycosidases"/>
    <property type="match status" value="1"/>
</dbReference>
<name>A0A1I4IBN0_9FIRM</name>
<dbReference type="InterPro" id="IPR033403">
    <property type="entry name" value="DUF5110"/>
</dbReference>
<evidence type="ECO:0000313" key="6">
    <source>
        <dbReference type="EMBL" id="SFL51695.1"/>
    </source>
</evidence>
<dbReference type="PANTHER" id="PTHR43863">
    <property type="entry name" value="HYDROLASE, PUTATIVE (AFU_ORTHOLOGUE AFUA_1G03140)-RELATED"/>
    <property type="match status" value="1"/>
</dbReference>
<dbReference type="GO" id="GO:0005975">
    <property type="term" value="P:carbohydrate metabolic process"/>
    <property type="evidence" value="ECO:0007669"/>
    <property type="project" value="InterPro"/>
</dbReference>
<dbReference type="Proteomes" id="UP000199006">
    <property type="component" value="Unassembled WGS sequence"/>
</dbReference>
<keyword evidence="7" id="KW-1185">Reference proteome</keyword>
<feature type="domain" description="DUF5110" evidence="4">
    <location>
        <begin position="614"/>
        <end position="679"/>
    </location>
</feature>
<evidence type="ECO:0000259" key="5">
    <source>
        <dbReference type="Pfam" id="PF21365"/>
    </source>
</evidence>
<dbReference type="SUPFAM" id="SSF51011">
    <property type="entry name" value="Glycosyl hydrolase domain"/>
    <property type="match status" value="1"/>
</dbReference>
<proteinExistence type="inferred from homology"/>
<dbReference type="PANTHER" id="PTHR43863:SF2">
    <property type="entry name" value="MALTASE-GLUCOAMYLASE"/>
    <property type="match status" value="1"/>
</dbReference>
<dbReference type="Gene3D" id="3.20.20.80">
    <property type="entry name" value="Glycosidases"/>
    <property type="match status" value="1"/>
</dbReference>
<feature type="domain" description="Glycoside hydrolase family 31 TIM barrel" evidence="3">
    <location>
        <begin position="197"/>
        <end position="499"/>
    </location>
</feature>